<comment type="similarity">
    <text evidence="1">Belongs to the lcsJ thioesterase family.</text>
</comment>
<dbReference type="Proteomes" id="UP000772434">
    <property type="component" value="Unassembled WGS sequence"/>
</dbReference>
<dbReference type="PANTHER" id="PTHR12475:SF4">
    <property type="entry name" value="PROTEIN THEM6"/>
    <property type="match status" value="1"/>
</dbReference>
<dbReference type="PANTHER" id="PTHR12475">
    <property type="match status" value="1"/>
</dbReference>
<name>A0A9P5PJ19_9AGAR</name>
<proteinExistence type="inferred from homology"/>
<dbReference type="OrthoDB" id="265761at2759"/>
<keyword evidence="4" id="KW-1185">Reference proteome</keyword>
<dbReference type="Pfam" id="PF13279">
    <property type="entry name" value="4HBT_2"/>
    <property type="match status" value="1"/>
</dbReference>
<dbReference type="EMBL" id="JADNRY010000131">
    <property type="protein sequence ID" value="KAF9064117.1"/>
    <property type="molecule type" value="Genomic_DNA"/>
</dbReference>
<gene>
    <name evidence="3" type="ORF">BDP27DRAFT_1230992</name>
</gene>
<reference evidence="3" key="1">
    <citation type="submission" date="2020-11" db="EMBL/GenBank/DDBJ databases">
        <authorList>
            <consortium name="DOE Joint Genome Institute"/>
            <person name="Ahrendt S."/>
            <person name="Riley R."/>
            <person name="Andreopoulos W."/>
            <person name="Labutti K."/>
            <person name="Pangilinan J."/>
            <person name="Ruiz-Duenas F.J."/>
            <person name="Barrasa J.M."/>
            <person name="Sanchez-Garcia M."/>
            <person name="Camarero S."/>
            <person name="Miyauchi S."/>
            <person name="Serrano A."/>
            <person name="Linde D."/>
            <person name="Babiker R."/>
            <person name="Drula E."/>
            <person name="Ayuso-Fernandez I."/>
            <person name="Pacheco R."/>
            <person name="Padilla G."/>
            <person name="Ferreira P."/>
            <person name="Barriuso J."/>
            <person name="Kellner H."/>
            <person name="Castanera R."/>
            <person name="Alfaro M."/>
            <person name="Ramirez L."/>
            <person name="Pisabarro A.G."/>
            <person name="Kuo A."/>
            <person name="Tritt A."/>
            <person name="Lipzen A."/>
            <person name="He G."/>
            <person name="Yan M."/>
            <person name="Ng V."/>
            <person name="Cullen D."/>
            <person name="Martin F."/>
            <person name="Rosso M.-N."/>
            <person name="Henrissat B."/>
            <person name="Hibbett D."/>
            <person name="Martinez A.T."/>
            <person name="Grigoriev I.V."/>
        </authorList>
    </citation>
    <scope>NUCLEOTIDE SEQUENCE</scope>
    <source>
        <strain evidence="3">AH 40177</strain>
    </source>
</reference>
<dbReference type="InterPro" id="IPR029069">
    <property type="entry name" value="HotDog_dom_sf"/>
</dbReference>
<organism evidence="3 4">
    <name type="scientific">Rhodocollybia butyracea</name>
    <dbReference type="NCBI Taxonomy" id="206335"/>
    <lineage>
        <taxon>Eukaryota</taxon>
        <taxon>Fungi</taxon>
        <taxon>Dikarya</taxon>
        <taxon>Basidiomycota</taxon>
        <taxon>Agaricomycotina</taxon>
        <taxon>Agaricomycetes</taxon>
        <taxon>Agaricomycetidae</taxon>
        <taxon>Agaricales</taxon>
        <taxon>Marasmiineae</taxon>
        <taxon>Omphalotaceae</taxon>
        <taxon>Rhodocollybia</taxon>
    </lineage>
</organism>
<comment type="caution">
    <text evidence="3">The sequence shown here is derived from an EMBL/GenBank/DDBJ whole genome shotgun (WGS) entry which is preliminary data.</text>
</comment>
<dbReference type="SUPFAM" id="SSF54637">
    <property type="entry name" value="Thioesterase/thiol ester dehydrase-isomerase"/>
    <property type="match status" value="1"/>
</dbReference>
<feature type="region of interest" description="Disordered" evidence="2">
    <location>
        <begin position="355"/>
        <end position="374"/>
    </location>
</feature>
<evidence type="ECO:0000313" key="3">
    <source>
        <dbReference type="EMBL" id="KAF9064117.1"/>
    </source>
</evidence>
<evidence type="ECO:0000256" key="2">
    <source>
        <dbReference type="SAM" id="MobiDB-lite"/>
    </source>
</evidence>
<dbReference type="CDD" id="cd00586">
    <property type="entry name" value="4HBT"/>
    <property type="match status" value="1"/>
</dbReference>
<accession>A0A9P5PJ19</accession>
<feature type="compositionally biased region" description="Polar residues" evidence="2">
    <location>
        <begin position="356"/>
        <end position="374"/>
    </location>
</feature>
<dbReference type="InterPro" id="IPR051490">
    <property type="entry name" value="THEM6_lcsJ_thioesterase"/>
</dbReference>
<dbReference type="AlphaFoldDB" id="A0A9P5PJ19"/>
<evidence type="ECO:0000256" key="1">
    <source>
        <dbReference type="ARBA" id="ARBA00038476"/>
    </source>
</evidence>
<evidence type="ECO:0000313" key="4">
    <source>
        <dbReference type="Proteomes" id="UP000772434"/>
    </source>
</evidence>
<sequence length="451" mass="49918">MAAPVTNTKLQTRIQNEIATLLSSSAFISATKALRILRTQLPRSSRISQSFQLVLKALLFVIFILNLRAIPGGWHWRVFWPVTKIRLQYLVARTQSSLALIGRTGKAKKEGMEIRMEKWLTSITPVGAHPFELQTRYKTWVSLDESDFNMHMSNSSYPKVLDCARMKAAMELFPQFLRVGGVIPLAATHFHFVRELPVFAKYELRLNIGAWDEKWMYVVGRFVTKGKTSKSNSSIKYPPNATTTSKNVTPAVTTLFEHAPINGTSESVSSSTEADTTPKFAYENVPSTATAEQLRNFDAAVASRLASDLGADKEEGLILHTVCVSRVCFKLGRITVPPAVLLATNGVSVHPWELSGSDTGTSEEGYSSTNPPTTWTAESQPLFSKALGGSTRKLKEFYKGQWREVQAAGDDAIPWWERALGVGGIVDEKRKERLAVCSKLVGGMDGVRELC</sequence>
<protein>
    <submittedName>
        <fullName evidence="3">Uncharacterized protein</fullName>
    </submittedName>
</protein>
<dbReference type="Gene3D" id="3.10.129.10">
    <property type="entry name" value="Hotdog Thioesterase"/>
    <property type="match status" value="1"/>
</dbReference>